<dbReference type="Proteomes" id="UP000467148">
    <property type="component" value="Chromosome"/>
</dbReference>
<keyword evidence="2" id="KW-1185">Reference proteome</keyword>
<protein>
    <recommendedName>
        <fullName evidence="3">DUF4237 domain-containing protein</fullName>
    </recommendedName>
</protein>
<evidence type="ECO:0008006" key="3">
    <source>
        <dbReference type="Google" id="ProtNLM"/>
    </source>
</evidence>
<evidence type="ECO:0000313" key="2">
    <source>
        <dbReference type="Proteomes" id="UP000467148"/>
    </source>
</evidence>
<evidence type="ECO:0000313" key="1">
    <source>
        <dbReference type="EMBL" id="BBY67314.1"/>
    </source>
</evidence>
<gene>
    <name evidence="1" type="ORF">MHEL_55570</name>
</gene>
<accession>A0A7I7TDL2</accession>
<reference evidence="1 2" key="1">
    <citation type="journal article" date="2019" name="Emerg. Microbes Infect.">
        <title>Comprehensive subspecies identification of 175 nontuberculous mycobacteria species based on 7547 genomic profiles.</title>
        <authorList>
            <person name="Matsumoto Y."/>
            <person name="Kinjo T."/>
            <person name="Motooka D."/>
            <person name="Nabeya D."/>
            <person name="Jung N."/>
            <person name="Uechi K."/>
            <person name="Horii T."/>
            <person name="Iida T."/>
            <person name="Fujita J."/>
            <person name="Nakamura S."/>
        </authorList>
    </citation>
    <scope>NUCLEOTIDE SEQUENCE [LARGE SCALE GENOMIC DNA]</scope>
    <source>
        <strain evidence="1 2">JCM 30396</strain>
    </source>
</reference>
<proteinExistence type="predicted"/>
<dbReference type="KEGG" id="mhev:MHEL_55570"/>
<dbReference type="AlphaFoldDB" id="A0A7I7TDL2"/>
<sequence length="78" mass="8428">MPVMPESVGGEYNRYMITGKQLPDGWQIVEGPVQPWFGQTPAPGVPQFMIVGPDGAKVPVRDLLEEGVLDRAGPPLGR</sequence>
<name>A0A7I7TDL2_9MYCO</name>
<organism evidence="1 2">
    <name type="scientific">Mycolicibacterium helvum</name>
    <dbReference type="NCBI Taxonomy" id="1534349"/>
    <lineage>
        <taxon>Bacteria</taxon>
        <taxon>Bacillati</taxon>
        <taxon>Actinomycetota</taxon>
        <taxon>Actinomycetes</taxon>
        <taxon>Mycobacteriales</taxon>
        <taxon>Mycobacteriaceae</taxon>
        <taxon>Mycolicibacterium</taxon>
    </lineage>
</organism>
<dbReference type="EMBL" id="AP022596">
    <property type="protein sequence ID" value="BBY67314.1"/>
    <property type="molecule type" value="Genomic_DNA"/>
</dbReference>